<feature type="chain" id="PRO_5042110053" evidence="1">
    <location>
        <begin position="22"/>
        <end position="267"/>
    </location>
</feature>
<reference evidence="2 3" key="2">
    <citation type="journal article" date="2022" name="Mar. Drugs">
        <title>Bioassay-Guided Fractionation Leads to the Detection of Cholic Acid Generated by the Rare Thalassomonas sp.</title>
        <authorList>
            <person name="Pheiffer F."/>
            <person name="Schneider Y.K."/>
            <person name="Hansen E.H."/>
            <person name="Andersen J.H."/>
            <person name="Isaksson J."/>
            <person name="Busche T."/>
            <person name="R C."/>
            <person name="Kalinowski J."/>
            <person name="Zyl L.V."/>
            <person name="Trindade M."/>
        </authorList>
    </citation>
    <scope>NUCLEOTIDE SEQUENCE [LARGE SCALE GENOMIC DNA]</scope>
    <source>
        <strain evidence="2 3">XOM25</strain>
    </source>
</reference>
<dbReference type="PROSITE" id="PS51257">
    <property type="entry name" value="PROKAR_LIPOPROTEIN"/>
    <property type="match status" value="1"/>
</dbReference>
<reference evidence="2 3" key="1">
    <citation type="journal article" date="2015" name="Genome Announc.">
        <title>Draft Genome Sequences of Marine Isolates of Thalassomonas viridans and Thalassomonas actiniarum.</title>
        <authorList>
            <person name="Olonade I."/>
            <person name="van Zyl L.J."/>
            <person name="Trindade M."/>
        </authorList>
    </citation>
    <scope>NUCLEOTIDE SEQUENCE [LARGE SCALE GENOMIC DNA]</scope>
    <source>
        <strain evidence="2 3">XOM25</strain>
    </source>
</reference>
<feature type="signal peptide" evidence="1">
    <location>
        <begin position="1"/>
        <end position="21"/>
    </location>
</feature>
<evidence type="ECO:0000256" key="1">
    <source>
        <dbReference type="SAM" id="SignalP"/>
    </source>
</evidence>
<accession>A0AAE9Z4J0</accession>
<dbReference type="RefSeq" id="WP_044838837.1">
    <property type="nucleotide sequence ID" value="NZ_CP059733.1"/>
</dbReference>
<organism evidence="2 3">
    <name type="scientific">Thalassomonas viridans</name>
    <dbReference type="NCBI Taxonomy" id="137584"/>
    <lineage>
        <taxon>Bacteria</taxon>
        <taxon>Pseudomonadati</taxon>
        <taxon>Pseudomonadota</taxon>
        <taxon>Gammaproteobacteria</taxon>
        <taxon>Alteromonadales</taxon>
        <taxon>Colwelliaceae</taxon>
        <taxon>Thalassomonas</taxon>
    </lineage>
</organism>
<dbReference type="KEGG" id="tvd:SG34_028140"/>
<evidence type="ECO:0000313" key="2">
    <source>
        <dbReference type="EMBL" id="WDE05123.1"/>
    </source>
</evidence>
<keyword evidence="3" id="KW-1185">Reference proteome</keyword>
<dbReference type="Proteomes" id="UP000032352">
    <property type="component" value="Chromosome"/>
</dbReference>
<keyword evidence="1" id="KW-0732">Signal</keyword>
<name>A0AAE9Z4J0_9GAMM</name>
<gene>
    <name evidence="2" type="ORF">SG34_028140</name>
</gene>
<protein>
    <submittedName>
        <fullName evidence="2">DUF2145 domain-containing protein</fullName>
    </submittedName>
</protein>
<dbReference type="EMBL" id="CP059733">
    <property type="protein sequence ID" value="WDE05123.1"/>
    <property type="molecule type" value="Genomic_DNA"/>
</dbReference>
<dbReference type="Pfam" id="PF09916">
    <property type="entry name" value="DUF2145"/>
    <property type="match status" value="1"/>
</dbReference>
<sequence>MKFLFPIFALCALLSSCQALAGSQAGTEAKFAPETITAFAKNVEKYAAAQGAGAFIIGRIGRPQQELPKGIRFTHTAIAVYSAITLKDGSTVNGYAIHNLYQETGKPDVSALVVDYPVDFFWGVHELSAGIIIPTPELQQRIIAAISSGKNKAVHNPAYSVIASPYNNELQNCTEHTLNIINASIYQTTDMRQLKANARAHFKGQRVRSSRFKLMLGSLFMDDVTTRDHDGKVVTTTFSTIGRYLQQNGLVKHMAVFNRDGSSGELL</sequence>
<proteinExistence type="predicted"/>
<dbReference type="InterPro" id="IPR014547">
    <property type="entry name" value="UCP028477"/>
</dbReference>
<dbReference type="AlphaFoldDB" id="A0AAE9Z4J0"/>
<evidence type="ECO:0000313" key="3">
    <source>
        <dbReference type="Proteomes" id="UP000032352"/>
    </source>
</evidence>